<dbReference type="InterPro" id="IPR025024">
    <property type="entry name" value="DUF3913"/>
</dbReference>
<name>A0A073K1T9_9BACI</name>
<evidence type="ECO:0008006" key="3">
    <source>
        <dbReference type="Google" id="ProtNLM"/>
    </source>
</evidence>
<dbReference type="OrthoDB" id="2889199at2"/>
<accession>A0A073K1T9</accession>
<sequence>MKIWFYEKTKKYDDLLGIWDNVPTIPRIGEKVEISKQVRTVSDITYVKNGNKFHVEIVIN</sequence>
<evidence type="ECO:0000313" key="2">
    <source>
        <dbReference type="Proteomes" id="UP000027822"/>
    </source>
</evidence>
<dbReference type="AlphaFoldDB" id="A0A073K1T9"/>
<dbReference type="EMBL" id="JOTN01000003">
    <property type="protein sequence ID" value="KEK20402.1"/>
    <property type="molecule type" value="Genomic_DNA"/>
</dbReference>
<keyword evidence="2" id="KW-1185">Reference proteome</keyword>
<proteinExistence type="predicted"/>
<protein>
    <recommendedName>
        <fullName evidence="3">DUF3913 domain-containing protein</fullName>
    </recommendedName>
</protein>
<comment type="caution">
    <text evidence="1">The sequence shown here is derived from an EMBL/GenBank/DDBJ whole genome shotgun (WGS) entry which is preliminary data.</text>
</comment>
<dbReference type="RefSeq" id="WP_034636395.1">
    <property type="nucleotide sequence ID" value="NZ_CBCSJC010000004.1"/>
</dbReference>
<gene>
    <name evidence="1" type="ORF">BAMA_13335</name>
</gene>
<dbReference type="Pfam" id="PF13052">
    <property type="entry name" value="DUF3913"/>
    <property type="match status" value="1"/>
</dbReference>
<evidence type="ECO:0000313" key="1">
    <source>
        <dbReference type="EMBL" id="KEK20402.1"/>
    </source>
</evidence>
<dbReference type="Proteomes" id="UP000027822">
    <property type="component" value="Unassembled WGS sequence"/>
</dbReference>
<organism evidence="1 2">
    <name type="scientific">Bacillus manliponensis</name>
    <dbReference type="NCBI Taxonomy" id="574376"/>
    <lineage>
        <taxon>Bacteria</taxon>
        <taxon>Bacillati</taxon>
        <taxon>Bacillota</taxon>
        <taxon>Bacilli</taxon>
        <taxon>Bacillales</taxon>
        <taxon>Bacillaceae</taxon>
        <taxon>Bacillus</taxon>
        <taxon>Bacillus cereus group</taxon>
    </lineage>
</organism>
<reference evidence="1 2" key="1">
    <citation type="submission" date="2014-06" db="EMBL/GenBank/DDBJ databases">
        <title>Draft genome sequence of Bacillus manliponensis JCM 15802 (MCCC 1A00708).</title>
        <authorList>
            <person name="Lai Q."/>
            <person name="Liu Y."/>
            <person name="Shao Z."/>
        </authorList>
    </citation>
    <scope>NUCLEOTIDE SEQUENCE [LARGE SCALE GENOMIC DNA]</scope>
    <source>
        <strain evidence="1 2">JCM 15802</strain>
    </source>
</reference>